<dbReference type="Proteomes" id="UP000789941">
    <property type="component" value="Unassembled WGS sequence"/>
</dbReference>
<dbReference type="AlphaFoldDB" id="A0A5E4LTJ5"/>
<reference evidence="3 4" key="1">
    <citation type="submission" date="2019-08" db="EMBL/GenBank/DDBJ databases">
        <authorList>
            <person name="Vazquez-Campos X."/>
        </authorList>
    </citation>
    <scope>NUCLEOTIDE SEQUENCE [LARGE SCALE GENOMIC DNA]</scope>
    <source>
        <strain evidence="3">LFW-283_2</strain>
    </source>
</reference>
<dbReference type="Pfam" id="PF04895">
    <property type="entry name" value="Nre_C"/>
    <property type="match status" value="1"/>
</dbReference>
<evidence type="ECO:0000313" key="3">
    <source>
        <dbReference type="EMBL" id="VVC04227.1"/>
    </source>
</evidence>
<dbReference type="InterPro" id="IPR033167">
    <property type="entry name" value="Nre"/>
</dbReference>
<name>A0A5E4LTJ5_9ARCH</name>
<dbReference type="Pfam" id="PF04894">
    <property type="entry name" value="Nre_N"/>
    <property type="match status" value="1"/>
</dbReference>
<dbReference type="InterPro" id="IPR006978">
    <property type="entry name" value="Nre_N"/>
</dbReference>
<dbReference type="InterPro" id="IPR006979">
    <property type="entry name" value="Nre_C"/>
</dbReference>
<organism evidence="3 4">
    <name type="scientific">Candidatus Bilamarchaeum dharawalense</name>
    <dbReference type="NCBI Taxonomy" id="2885759"/>
    <lineage>
        <taxon>Archaea</taxon>
        <taxon>Candidatus Micrarchaeota</taxon>
        <taxon>Candidatus Micrarchaeia</taxon>
        <taxon>Candidatus Anstonellales</taxon>
        <taxon>Candidatus Bilamarchaeaceae</taxon>
        <taxon>Candidatus Bilamarchaeum</taxon>
    </lineage>
</organism>
<evidence type="ECO:0000313" key="4">
    <source>
        <dbReference type="Proteomes" id="UP000789941"/>
    </source>
</evidence>
<proteinExistence type="predicted"/>
<comment type="caution">
    <text evidence="3">The sequence shown here is derived from an EMBL/GenBank/DDBJ whole genome shotgun (WGS) entry which is preliminary data.</text>
</comment>
<feature type="domain" description="Archaeal Nre N-terminal" evidence="1">
    <location>
        <begin position="7"/>
        <end position="260"/>
    </location>
</feature>
<dbReference type="PANTHER" id="PTHR38136">
    <property type="entry name" value="DNA REPAIR PROTEIN"/>
    <property type="match status" value="1"/>
</dbReference>
<protein>
    <recommendedName>
        <fullName evidence="5">DNA repair protein</fullName>
    </recommendedName>
</protein>
<accession>A0A5E4LTJ5</accession>
<sequence>MSKGSYLKRITSNMHMRSIEVGEKLDGSSPPSVFVGSFGYPKVYVGPMISPDQGDTAILDTPEVWIPKKKTQEDIINFRLGLVRGKQVVGIQELNNKLVQKLQEITLATGSVQSEAQFHGKPRGFTFDAEHAPFGPSASIDKFEIDNVKWHPDLEKVYYDTDFKAADAAVELYNEGILFSQIQKALSTGTMGVGKNRKLVPTRWSITATDTILANHLYDDIKWNEIIDCYEVYEFSSLNNYYAIILTPTPWQYEWLEAFIHIMDNEELIYSDYEGTRGKDGYSVVGGCYYSCKFGVLEALKRMRKQSGAIVLREAYRGYVSLGVFNVRENVRNAMKQLPRKFADFRSAMNYVSTKLRLPISRFVDQSALIKDMLNYKQTTL</sequence>
<evidence type="ECO:0000259" key="1">
    <source>
        <dbReference type="Pfam" id="PF04894"/>
    </source>
</evidence>
<gene>
    <name evidence="3" type="ORF">LFW2832_00822</name>
</gene>
<dbReference type="PANTHER" id="PTHR38136:SF2">
    <property type="entry name" value="DNA REPAIR PROTEIN"/>
    <property type="match status" value="1"/>
</dbReference>
<feature type="domain" description="Archaeal Nre C-terminal" evidence="2">
    <location>
        <begin position="274"/>
        <end position="379"/>
    </location>
</feature>
<evidence type="ECO:0008006" key="5">
    <source>
        <dbReference type="Google" id="ProtNLM"/>
    </source>
</evidence>
<evidence type="ECO:0000259" key="2">
    <source>
        <dbReference type="Pfam" id="PF04895"/>
    </source>
</evidence>
<dbReference type="GO" id="GO:0006281">
    <property type="term" value="P:DNA repair"/>
    <property type="evidence" value="ECO:0007669"/>
    <property type="project" value="InterPro"/>
</dbReference>
<dbReference type="EMBL" id="CABMJJ010000009">
    <property type="protein sequence ID" value="VVC04227.1"/>
    <property type="molecule type" value="Genomic_DNA"/>
</dbReference>